<feature type="domain" description="Bifunctional inhibitor/plant lipid transfer protein/seed storage helical" evidence="5">
    <location>
        <begin position="281"/>
        <end position="372"/>
    </location>
</feature>
<dbReference type="Pfam" id="PF02519">
    <property type="entry name" value="Auxin_inducible"/>
    <property type="match status" value="1"/>
</dbReference>
<evidence type="ECO:0000259" key="5">
    <source>
        <dbReference type="Pfam" id="PF14368"/>
    </source>
</evidence>
<organism evidence="6 7">
    <name type="scientific">Arabidopsis arenosa</name>
    <name type="common">Sand rock-cress</name>
    <name type="synonym">Cardaminopsis arenosa</name>
    <dbReference type="NCBI Taxonomy" id="38785"/>
    <lineage>
        <taxon>Eukaryota</taxon>
        <taxon>Viridiplantae</taxon>
        <taxon>Streptophyta</taxon>
        <taxon>Embryophyta</taxon>
        <taxon>Tracheophyta</taxon>
        <taxon>Spermatophyta</taxon>
        <taxon>Magnoliopsida</taxon>
        <taxon>eudicotyledons</taxon>
        <taxon>Gunneridae</taxon>
        <taxon>Pentapetalae</taxon>
        <taxon>rosids</taxon>
        <taxon>malvids</taxon>
        <taxon>Brassicales</taxon>
        <taxon>Brassicaceae</taxon>
        <taxon>Camelineae</taxon>
        <taxon>Arabidopsis</taxon>
    </lineage>
</organism>
<dbReference type="EMBL" id="LR999457">
    <property type="protein sequence ID" value="CAE6182470.1"/>
    <property type="molecule type" value="Genomic_DNA"/>
</dbReference>
<dbReference type="GO" id="GO:0009733">
    <property type="term" value="P:response to auxin"/>
    <property type="evidence" value="ECO:0007669"/>
    <property type="project" value="InterPro"/>
</dbReference>
<dbReference type="PANTHER" id="PTHR31374:SF433">
    <property type="entry name" value="AUXIN-RESPONSIVE FAMILY PROTEIN"/>
    <property type="match status" value="1"/>
</dbReference>
<dbReference type="InterPro" id="IPR016140">
    <property type="entry name" value="Bifunc_inhib/LTP/seed_store"/>
</dbReference>
<keyword evidence="3" id="KW-0341">Growth regulation</keyword>
<dbReference type="PANTHER" id="PTHR31374">
    <property type="entry name" value="AUXIN-INDUCED PROTEIN-LIKE-RELATED"/>
    <property type="match status" value="1"/>
</dbReference>
<keyword evidence="4" id="KW-0812">Transmembrane</keyword>
<feature type="domain" description="Bifunctional inhibitor/plant lipid transfer protein/seed storage helical" evidence="5">
    <location>
        <begin position="153"/>
        <end position="232"/>
    </location>
</feature>
<protein>
    <recommendedName>
        <fullName evidence="5">Bifunctional inhibitor/plant lipid transfer protein/seed storage helical domain-containing protein</fullName>
    </recommendedName>
</protein>
<sequence length="376" mass="41557">MKRLRGFKIGHRFVKIFKWIIRTRRIQTGKRQCLTGILNPVTKIYSLTRRCLRRGANRLCGGKKPAQLGNEPKTPSVPKGHLVVHVGESGDDTRRVVVPVIYFNHPLFGELLEQAERVYGSKIMAYTNKVAVAVGAAVLFLAVVMNPRWTEAQTYPKLDRLCVMMIPDILEECFTHDRLKPTEDCCNDLKNATLTQVDCLCDNYLESLSFSDLARTFSAGVLKKCDVSHKFMCQAAKNRGEAKGGRNTTCINSNTSVGGKNKVPASMSAFAAAVATVVLFLAVTIVDAQSMPPMPKLNPFCAVVDLPKTVEICYFNLELVASEECCNDLKSASTVKVTCLCDNFIAHPSYANITRTRYDLVHTSCGVADKFACKGM</sequence>
<keyword evidence="2" id="KW-0217">Developmental protein</keyword>
<evidence type="ECO:0000256" key="4">
    <source>
        <dbReference type="SAM" id="Phobius"/>
    </source>
</evidence>
<dbReference type="InterPro" id="IPR003676">
    <property type="entry name" value="SAUR_fam"/>
</dbReference>
<comment type="similarity">
    <text evidence="1">Belongs to the ARG7 family.</text>
</comment>
<feature type="transmembrane region" description="Helical" evidence="4">
    <location>
        <begin position="265"/>
        <end position="286"/>
    </location>
</feature>
<feature type="transmembrane region" description="Helical" evidence="4">
    <location>
        <begin position="130"/>
        <end position="149"/>
    </location>
</feature>
<evidence type="ECO:0000256" key="1">
    <source>
        <dbReference type="ARBA" id="ARBA00006974"/>
    </source>
</evidence>
<dbReference type="SUPFAM" id="SSF47699">
    <property type="entry name" value="Bifunctional inhibitor/lipid-transfer protein/seed storage 2S albumin"/>
    <property type="match status" value="1"/>
</dbReference>
<keyword evidence="4" id="KW-1133">Transmembrane helix</keyword>
<dbReference type="InterPro" id="IPR036312">
    <property type="entry name" value="Bifun_inhib/LTP/seed_sf"/>
</dbReference>
<keyword evidence="7" id="KW-1185">Reference proteome</keyword>
<reference evidence="6" key="1">
    <citation type="submission" date="2021-01" db="EMBL/GenBank/DDBJ databases">
        <authorList>
            <person name="Bezrukov I."/>
        </authorList>
    </citation>
    <scope>NUCLEOTIDE SEQUENCE</scope>
</reference>
<dbReference type="Pfam" id="PF14368">
    <property type="entry name" value="LTP_2"/>
    <property type="match status" value="2"/>
</dbReference>
<dbReference type="CDD" id="cd00010">
    <property type="entry name" value="AAI_LTSS"/>
    <property type="match status" value="1"/>
</dbReference>
<evidence type="ECO:0000256" key="2">
    <source>
        <dbReference type="ARBA" id="ARBA00022473"/>
    </source>
</evidence>
<accession>A0A8S2B2Q7</accession>
<name>A0A8S2B2Q7_ARAAE</name>
<dbReference type="AlphaFoldDB" id="A0A8S2B2Q7"/>
<evidence type="ECO:0000256" key="3">
    <source>
        <dbReference type="ARBA" id="ARBA00022604"/>
    </source>
</evidence>
<evidence type="ECO:0000313" key="6">
    <source>
        <dbReference type="EMBL" id="CAE6182470.1"/>
    </source>
</evidence>
<keyword evidence="4" id="KW-0472">Membrane</keyword>
<gene>
    <name evidence="6" type="ORF">AARE701A_LOCUS18740</name>
</gene>
<proteinExistence type="inferred from homology"/>
<evidence type="ECO:0000313" key="7">
    <source>
        <dbReference type="Proteomes" id="UP000682877"/>
    </source>
</evidence>
<dbReference type="Proteomes" id="UP000682877">
    <property type="component" value="Chromosome 7"/>
</dbReference>